<reference evidence="2 3" key="1">
    <citation type="journal article" date="2022" name="G3 (Bethesda)">
        <title>Whole-genome sequence and methylome profiling of the almond [Prunus dulcis (Mill.) D.A. Webb] cultivar 'Nonpareil'.</title>
        <authorList>
            <person name="D'Amico-Willman K.M."/>
            <person name="Ouma W.Z."/>
            <person name="Meulia T."/>
            <person name="Sideli G.M."/>
            <person name="Gradziel T.M."/>
            <person name="Fresnedo-Ramirez J."/>
        </authorList>
    </citation>
    <scope>NUCLEOTIDE SEQUENCE [LARGE SCALE GENOMIC DNA]</scope>
    <source>
        <strain evidence="2">Clone GOH B32 T37-40</strain>
    </source>
</reference>
<dbReference type="GO" id="GO:0042134">
    <property type="term" value="F:rRNA primary transcript binding"/>
    <property type="evidence" value="ECO:0007669"/>
    <property type="project" value="InterPro"/>
</dbReference>
<sequence length="67" mass="7621">MRTLLYQGHISTMIQFAKELNLVFPNAQQMNRGGQVTSEIIETCRAHDFTDVVLVHENRGVPDGYKT</sequence>
<comment type="caution">
    <text evidence="2">The sequence shown here is derived from an EMBL/GenBank/DDBJ whole genome shotgun (WGS) entry which is preliminary data.</text>
</comment>
<dbReference type="Gene3D" id="3.40.50.10480">
    <property type="entry name" value="Probable brix-domain ribosomal biogenesis protein"/>
    <property type="match status" value="1"/>
</dbReference>
<dbReference type="Proteomes" id="UP001054821">
    <property type="component" value="Chromosome 4"/>
</dbReference>
<feature type="domain" description="Brix" evidence="1">
    <location>
        <begin position="1"/>
        <end position="67"/>
    </location>
</feature>
<dbReference type="PROSITE" id="PS50833">
    <property type="entry name" value="BRIX"/>
    <property type="match status" value="1"/>
</dbReference>
<accession>A0AAD4VUM0</accession>
<dbReference type="GO" id="GO:0030515">
    <property type="term" value="F:snoRNA binding"/>
    <property type="evidence" value="ECO:0007669"/>
    <property type="project" value="TreeGrafter"/>
</dbReference>
<evidence type="ECO:0000313" key="2">
    <source>
        <dbReference type="EMBL" id="KAI5330913.1"/>
    </source>
</evidence>
<dbReference type="AlphaFoldDB" id="A0AAD4VUM0"/>
<protein>
    <recommendedName>
        <fullName evidence="1">Brix domain-containing protein</fullName>
    </recommendedName>
</protein>
<dbReference type="PANTHER" id="PTHR22734:SF2">
    <property type="entry name" value="U3 SMALL NUCLEOLAR RIBONUCLEOPROTEIN PROTEIN IMP4"/>
    <property type="match status" value="1"/>
</dbReference>
<dbReference type="InterPro" id="IPR044281">
    <property type="entry name" value="IMP4/RPF1"/>
</dbReference>
<dbReference type="PANTHER" id="PTHR22734">
    <property type="entry name" value="U3 SMALL NUCLEOLAR RIBONUCLEOPROTEIN PROTEIN IMP4"/>
    <property type="match status" value="1"/>
</dbReference>
<dbReference type="GO" id="GO:0034457">
    <property type="term" value="C:Mpp10 complex"/>
    <property type="evidence" value="ECO:0007669"/>
    <property type="project" value="TreeGrafter"/>
</dbReference>
<name>A0AAD4VUM0_PRUDU</name>
<gene>
    <name evidence="2" type="ORF">L3X38_021039</name>
</gene>
<proteinExistence type="predicted"/>
<dbReference type="SUPFAM" id="SSF52954">
    <property type="entry name" value="Class II aaRS ABD-related"/>
    <property type="match status" value="1"/>
</dbReference>
<dbReference type="InterPro" id="IPR007109">
    <property type="entry name" value="Brix"/>
</dbReference>
<organism evidence="2 3">
    <name type="scientific">Prunus dulcis</name>
    <name type="common">Almond</name>
    <name type="synonym">Amygdalus dulcis</name>
    <dbReference type="NCBI Taxonomy" id="3755"/>
    <lineage>
        <taxon>Eukaryota</taxon>
        <taxon>Viridiplantae</taxon>
        <taxon>Streptophyta</taxon>
        <taxon>Embryophyta</taxon>
        <taxon>Tracheophyta</taxon>
        <taxon>Spermatophyta</taxon>
        <taxon>Magnoliopsida</taxon>
        <taxon>eudicotyledons</taxon>
        <taxon>Gunneridae</taxon>
        <taxon>Pentapetalae</taxon>
        <taxon>rosids</taxon>
        <taxon>fabids</taxon>
        <taxon>Rosales</taxon>
        <taxon>Rosaceae</taxon>
        <taxon>Amygdaloideae</taxon>
        <taxon>Amygdaleae</taxon>
        <taxon>Prunus</taxon>
    </lineage>
</organism>
<evidence type="ECO:0000313" key="3">
    <source>
        <dbReference type="Proteomes" id="UP001054821"/>
    </source>
</evidence>
<dbReference type="GO" id="GO:0006364">
    <property type="term" value="P:rRNA processing"/>
    <property type="evidence" value="ECO:0007669"/>
    <property type="project" value="InterPro"/>
</dbReference>
<evidence type="ECO:0000259" key="1">
    <source>
        <dbReference type="PROSITE" id="PS50833"/>
    </source>
</evidence>
<dbReference type="GO" id="GO:0032040">
    <property type="term" value="C:small-subunit processome"/>
    <property type="evidence" value="ECO:0007669"/>
    <property type="project" value="TreeGrafter"/>
</dbReference>
<dbReference type="EMBL" id="JAJFAZ020000004">
    <property type="protein sequence ID" value="KAI5330913.1"/>
    <property type="molecule type" value="Genomic_DNA"/>
</dbReference>
<keyword evidence="3" id="KW-1185">Reference proteome</keyword>